<evidence type="ECO:0000256" key="3">
    <source>
        <dbReference type="ARBA" id="ARBA00004389"/>
    </source>
</evidence>
<dbReference type="InterPro" id="IPR006094">
    <property type="entry name" value="Oxid_FAD_bind_N"/>
</dbReference>
<keyword evidence="19" id="KW-1207">Sterol metabolism</keyword>
<evidence type="ECO:0000256" key="6">
    <source>
        <dbReference type="ARBA" id="ARBA00022516"/>
    </source>
</evidence>
<evidence type="ECO:0000256" key="24">
    <source>
        <dbReference type="ARBA" id="ARBA00078485"/>
    </source>
</evidence>
<evidence type="ECO:0000256" key="4">
    <source>
        <dbReference type="ARBA" id="ARBA00012405"/>
    </source>
</evidence>
<dbReference type="GO" id="GO:0000246">
    <property type="term" value="F:Delta24(24-1) sterol reductase activity"/>
    <property type="evidence" value="ECO:0007669"/>
    <property type="project" value="TreeGrafter"/>
</dbReference>
<evidence type="ECO:0000256" key="25">
    <source>
        <dbReference type="ARBA" id="ARBA00080612"/>
    </source>
</evidence>
<keyword evidence="8" id="KW-0285">Flavoprotein</keyword>
<evidence type="ECO:0000256" key="19">
    <source>
        <dbReference type="ARBA" id="ARBA00023166"/>
    </source>
</evidence>
<keyword evidence="13" id="KW-0521">NADP</keyword>
<evidence type="ECO:0000256" key="20">
    <source>
        <dbReference type="ARBA" id="ARBA00023221"/>
    </source>
</evidence>
<evidence type="ECO:0000256" key="22">
    <source>
        <dbReference type="ARBA" id="ARBA00052927"/>
    </source>
</evidence>
<keyword evidence="16" id="KW-0333">Golgi apparatus</keyword>
<dbReference type="OrthoDB" id="415825at2759"/>
<dbReference type="InterPro" id="IPR036318">
    <property type="entry name" value="FAD-bd_PCMH-like_sf"/>
</dbReference>
<dbReference type="SUPFAM" id="SSF56176">
    <property type="entry name" value="FAD-binding/transporter-associated domain-like"/>
    <property type="match status" value="1"/>
</dbReference>
<keyword evidence="9 26" id="KW-0812">Transmembrane</keyword>
<evidence type="ECO:0000256" key="23">
    <source>
        <dbReference type="ARBA" id="ARBA00056986"/>
    </source>
</evidence>
<evidence type="ECO:0000256" key="16">
    <source>
        <dbReference type="ARBA" id="ARBA00023034"/>
    </source>
</evidence>
<feature type="domain" description="FAD-binding PCMH-type" evidence="27">
    <location>
        <begin position="79"/>
        <end position="255"/>
    </location>
</feature>
<feature type="transmembrane region" description="Helical" evidence="26">
    <location>
        <begin position="12"/>
        <end position="39"/>
    </location>
</feature>
<keyword evidence="12" id="KW-0274">FAD</keyword>
<keyword evidence="29" id="KW-1185">Reference proteome</keyword>
<dbReference type="Proteomes" id="UP000192578">
    <property type="component" value="Unassembled WGS sequence"/>
</dbReference>
<dbReference type="GO" id="GO:0005789">
    <property type="term" value="C:endoplasmic reticulum membrane"/>
    <property type="evidence" value="ECO:0007669"/>
    <property type="project" value="UniProtKB-SubCell"/>
</dbReference>
<keyword evidence="6" id="KW-0444">Lipid biosynthesis</keyword>
<proteinExistence type="predicted"/>
<evidence type="ECO:0000313" key="28">
    <source>
        <dbReference type="EMBL" id="OQV23532.1"/>
    </source>
</evidence>
<keyword evidence="14 26" id="KW-1133">Transmembrane helix</keyword>
<evidence type="ECO:0000256" key="7">
    <source>
        <dbReference type="ARBA" id="ARBA00022548"/>
    </source>
</evidence>
<keyword evidence="18 26" id="KW-0472">Membrane</keyword>
<organism evidence="28 29">
    <name type="scientific">Hypsibius exemplaris</name>
    <name type="common">Freshwater tardigrade</name>
    <dbReference type="NCBI Taxonomy" id="2072580"/>
    <lineage>
        <taxon>Eukaryota</taxon>
        <taxon>Metazoa</taxon>
        <taxon>Ecdysozoa</taxon>
        <taxon>Tardigrada</taxon>
        <taxon>Eutardigrada</taxon>
        <taxon>Parachela</taxon>
        <taxon>Hypsibioidea</taxon>
        <taxon>Hypsibiidae</taxon>
        <taxon>Hypsibius</taxon>
    </lineage>
</organism>
<dbReference type="PANTHER" id="PTHR10801">
    <property type="entry name" value="24-DEHYDROCHOLESTEROL REDUCTASE"/>
    <property type="match status" value="1"/>
</dbReference>
<evidence type="ECO:0000256" key="12">
    <source>
        <dbReference type="ARBA" id="ARBA00022827"/>
    </source>
</evidence>
<gene>
    <name evidence="28" type="ORF">BV898_02649</name>
</gene>
<keyword evidence="15" id="KW-0560">Oxidoreductase</keyword>
<evidence type="ECO:0000256" key="21">
    <source>
        <dbReference type="ARBA" id="ARBA00051033"/>
    </source>
</evidence>
<keyword evidence="17" id="KW-0443">Lipid metabolism</keyword>
<evidence type="ECO:0000256" key="8">
    <source>
        <dbReference type="ARBA" id="ARBA00022630"/>
    </source>
</evidence>
<evidence type="ECO:0000256" key="15">
    <source>
        <dbReference type="ARBA" id="ARBA00023002"/>
    </source>
</evidence>
<evidence type="ECO:0000256" key="9">
    <source>
        <dbReference type="ARBA" id="ARBA00022692"/>
    </source>
</evidence>
<evidence type="ECO:0000313" key="29">
    <source>
        <dbReference type="Proteomes" id="UP000192578"/>
    </source>
</evidence>
<sequence>MGGSTRTPLQVSAVAVVVMLASTLTAFASVFGLFFFILIRIKGLEHVIIHYRWVFVCLCLLPASALYDLIFYLRNGFIFYSKSAPKQHDARVEEIQQQVRNWHTGGRLRRMCTARPGWLTISFRTPLYKQSLNAIRINLMDILEVNTEKRTVYAEPLVTMGQLTATLNPLGYTLPVIPELDDLTLGGLIMGVGIETSSHIYGLFQETVVSVEMVLQDGSRVRCSKDENSELFMAVPWSHGSLGFLVAAEIRIIPARRYVKLEYFPAYSAAEFTDLFAEKSLERDKNHFVEGILYTKDSGVVMTGSMTDSAESGKENSIGHYWKPWFYKHVESFLKKRITGIEYIPLRHYYHRHTKSIFWMLHNIIPFGNHPAFRYLLGWMVPPKVSFLKLTQGETIRRLYEERQMIQDMLVPLAHLRKSIDYFDKEIDLYPLWFCPFWLPSRPGFLHPASMEGDGEMYVDIGAYGEPLSPNFKFRASTRKLETFVRENNGFQMLYADSYMTAEEFRGMFDHTLYDKMRRDLDCVKAFPDIYEKTNRNARY</sequence>
<dbReference type="InterPro" id="IPR016169">
    <property type="entry name" value="FAD-bd_PCMH_sub2"/>
</dbReference>
<evidence type="ECO:0000256" key="2">
    <source>
        <dbReference type="ARBA" id="ARBA00004194"/>
    </source>
</evidence>
<keyword evidence="11" id="KW-0256">Endoplasmic reticulum</keyword>
<evidence type="ECO:0000256" key="13">
    <source>
        <dbReference type="ARBA" id="ARBA00022857"/>
    </source>
</evidence>
<dbReference type="FunFam" id="3.30.465.10:FF:000032">
    <property type="entry name" value="Delta(24)-sterol reductase"/>
    <property type="match status" value="1"/>
</dbReference>
<evidence type="ECO:0000256" key="5">
    <source>
        <dbReference type="ARBA" id="ARBA00019086"/>
    </source>
</evidence>
<keyword evidence="7" id="KW-0153">Cholesterol metabolism</keyword>
<dbReference type="GO" id="GO:0071949">
    <property type="term" value="F:FAD binding"/>
    <property type="evidence" value="ECO:0007669"/>
    <property type="project" value="InterPro"/>
</dbReference>
<dbReference type="Pfam" id="PF01565">
    <property type="entry name" value="FAD_binding_4"/>
    <property type="match status" value="1"/>
</dbReference>
<protein>
    <recommendedName>
        <fullName evidence="5">Delta(24)-sterol reductase</fullName>
        <ecNumber evidence="4">1.3.1.72</ecNumber>
    </recommendedName>
    <alternativeName>
        <fullName evidence="24">24-dehydrocholesterol reductase</fullName>
    </alternativeName>
    <alternativeName>
        <fullName evidence="25">3-beta-hydroxysterol Delta-24-reductase</fullName>
    </alternativeName>
</protein>
<comment type="cofactor">
    <cofactor evidence="1">
        <name>FAD</name>
        <dbReference type="ChEBI" id="CHEBI:57692"/>
    </cofactor>
</comment>
<dbReference type="AlphaFoldDB" id="A0A1W0X884"/>
<dbReference type="EMBL" id="MTYJ01000011">
    <property type="protein sequence ID" value="OQV23532.1"/>
    <property type="molecule type" value="Genomic_DNA"/>
</dbReference>
<name>A0A1W0X884_HYPEX</name>
<evidence type="ECO:0000256" key="17">
    <source>
        <dbReference type="ARBA" id="ARBA00023098"/>
    </source>
</evidence>
<dbReference type="InterPro" id="IPR016166">
    <property type="entry name" value="FAD-bd_PCMH"/>
</dbReference>
<evidence type="ECO:0000256" key="11">
    <source>
        <dbReference type="ARBA" id="ARBA00022824"/>
    </source>
</evidence>
<evidence type="ECO:0000256" key="10">
    <source>
        <dbReference type="ARBA" id="ARBA00022729"/>
    </source>
</evidence>
<comment type="function">
    <text evidence="23">Catalyzes the reduction of the delta-24 double bond of sterol intermediates during cholesterol biosynthesis. In addition to its cholesterol-synthesizing activity, can protect cells from oxidative stress by reducing caspase 3 activity during apoptosis induced by oxidative stress. Also protects against amyloid-beta peptide-induced apoptosis.</text>
</comment>
<dbReference type="EC" id="1.3.1.72" evidence="4"/>
<evidence type="ECO:0000259" key="27">
    <source>
        <dbReference type="PROSITE" id="PS51387"/>
    </source>
</evidence>
<comment type="catalytic activity">
    <reaction evidence="21">
        <text>lanosterol + NADPH + H(+) = 24,25-dihydrolanosterol + NADP(+)</text>
        <dbReference type="Rhea" id="RHEA:33919"/>
        <dbReference type="ChEBI" id="CHEBI:15378"/>
        <dbReference type="ChEBI" id="CHEBI:16521"/>
        <dbReference type="ChEBI" id="CHEBI:28113"/>
        <dbReference type="ChEBI" id="CHEBI:57783"/>
        <dbReference type="ChEBI" id="CHEBI:58349"/>
    </reaction>
    <physiologicalReaction direction="left-to-right" evidence="21">
        <dbReference type="Rhea" id="RHEA:33920"/>
    </physiologicalReaction>
</comment>
<dbReference type="InterPro" id="IPR040165">
    <property type="entry name" value="Diminuto-like"/>
</dbReference>
<dbReference type="PROSITE" id="PS51387">
    <property type="entry name" value="FAD_PCMH"/>
    <property type="match status" value="1"/>
</dbReference>
<keyword evidence="10" id="KW-0732">Signal</keyword>
<comment type="catalytic activity">
    <reaction evidence="22">
        <text>5alpha-cholest-8-en-3beta-ol + NADP(+) = zymosterol + NADPH + H(+)</text>
        <dbReference type="Rhea" id="RHEA:36399"/>
        <dbReference type="ChEBI" id="CHEBI:15378"/>
        <dbReference type="ChEBI" id="CHEBI:16608"/>
        <dbReference type="ChEBI" id="CHEBI:18252"/>
        <dbReference type="ChEBI" id="CHEBI:57783"/>
        <dbReference type="ChEBI" id="CHEBI:58349"/>
        <dbReference type="EC" id="1.3.1.72"/>
    </reaction>
    <physiologicalReaction direction="right-to-left" evidence="22">
        <dbReference type="Rhea" id="RHEA:36401"/>
    </physiologicalReaction>
</comment>
<dbReference type="GO" id="GO:0050614">
    <property type="term" value="F:Delta24-sterol reductase activity"/>
    <property type="evidence" value="ECO:0007669"/>
    <property type="project" value="UniProtKB-EC"/>
</dbReference>
<dbReference type="PANTHER" id="PTHR10801:SF0">
    <property type="entry name" value="DELTA(24)-STEROL REDUCTASE"/>
    <property type="match status" value="1"/>
</dbReference>
<accession>A0A1W0X884</accession>
<feature type="transmembrane region" description="Helical" evidence="26">
    <location>
        <begin position="51"/>
        <end position="73"/>
    </location>
</feature>
<reference evidence="29" key="1">
    <citation type="submission" date="2017-01" db="EMBL/GenBank/DDBJ databases">
        <title>Comparative genomics of anhydrobiosis in the tardigrade Hypsibius dujardini.</title>
        <authorList>
            <person name="Yoshida Y."/>
            <person name="Koutsovoulos G."/>
            <person name="Laetsch D."/>
            <person name="Stevens L."/>
            <person name="Kumar S."/>
            <person name="Horikawa D."/>
            <person name="Ishino K."/>
            <person name="Komine S."/>
            <person name="Tomita M."/>
            <person name="Blaxter M."/>
            <person name="Arakawa K."/>
        </authorList>
    </citation>
    <scope>NUCLEOTIDE SEQUENCE [LARGE SCALE GENOMIC DNA]</scope>
    <source>
        <strain evidence="29">Z151</strain>
    </source>
</reference>
<evidence type="ECO:0000256" key="14">
    <source>
        <dbReference type="ARBA" id="ARBA00022989"/>
    </source>
</evidence>
<comment type="caution">
    <text evidence="28">The sequence shown here is derived from an EMBL/GenBank/DDBJ whole genome shotgun (WGS) entry which is preliminary data.</text>
</comment>
<evidence type="ECO:0000256" key="18">
    <source>
        <dbReference type="ARBA" id="ARBA00023136"/>
    </source>
</evidence>
<keyword evidence="20" id="KW-0753">Steroid metabolism</keyword>
<evidence type="ECO:0000256" key="1">
    <source>
        <dbReference type="ARBA" id="ARBA00001974"/>
    </source>
</evidence>
<dbReference type="GO" id="GO:0000139">
    <property type="term" value="C:Golgi membrane"/>
    <property type="evidence" value="ECO:0007669"/>
    <property type="project" value="UniProtKB-SubCell"/>
</dbReference>
<dbReference type="Gene3D" id="3.30.465.10">
    <property type="match status" value="1"/>
</dbReference>
<comment type="subcellular location">
    <subcellularLocation>
        <location evidence="3">Endoplasmic reticulum membrane</location>
        <topology evidence="3">Single-pass membrane protein</topology>
    </subcellularLocation>
    <subcellularLocation>
        <location evidence="2">Golgi apparatus membrane</location>
        <topology evidence="2">Single-pass membrane protein</topology>
    </subcellularLocation>
</comment>
<dbReference type="GO" id="GO:0008203">
    <property type="term" value="P:cholesterol metabolic process"/>
    <property type="evidence" value="ECO:0007669"/>
    <property type="project" value="UniProtKB-KW"/>
</dbReference>
<evidence type="ECO:0000256" key="26">
    <source>
        <dbReference type="SAM" id="Phobius"/>
    </source>
</evidence>